<accession>A0A0V1GJI9</accession>
<evidence type="ECO:0000313" key="1">
    <source>
        <dbReference type="EMBL" id="KRY98415.1"/>
    </source>
</evidence>
<sequence length="41" mass="4669">MLEIPELRLAPRTSNAWICCAQAYGSRTPSIAWPRRITEPI</sequence>
<keyword evidence="2" id="KW-1185">Reference proteome</keyword>
<comment type="caution">
    <text evidence="1">The sequence shown here is derived from an EMBL/GenBank/DDBJ whole genome shotgun (WGS) entry which is preliminary data.</text>
</comment>
<dbReference type="Proteomes" id="UP000055024">
    <property type="component" value="Unassembled WGS sequence"/>
</dbReference>
<protein>
    <submittedName>
        <fullName evidence="1">Uncharacterized protein</fullName>
    </submittedName>
</protein>
<gene>
    <name evidence="1" type="ORF">T11_7861</name>
</gene>
<organism evidence="1 2">
    <name type="scientific">Trichinella zimbabwensis</name>
    <dbReference type="NCBI Taxonomy" id="268475"/>
    <lineage>
        <taxon>Eukaryota</taxon>
        <taxon>Metazoa</taxon>
        <taxon>Ecdysozoa</taxon>
        <taxon>Nematoda</taxon>
        <taxon>Enoplea</taxon>
        <taxon>Dorylaimia</taxon>
        <taxon>Trichinellida</taxon>
        <taxon>Trichinellidae</taxon>
        <taxon>Trichinella</taxon>
    </lineage>
</organism>
<evidence type="ECO:0000313" key="2">
    <source>
        <dbReference type="Proteomes" id="UP000055024"/>
    </source>
</evidence>
<dbReference type="EMBL" id="JYDP01001383">
    <property type="protein sequence ID" value="KRY98415.1"/>
    <property type="molecule type" value="Genomic_DNA"/>
</dbReference>
<feature type="non-terminal residue" evidence="1">
    <location>
        <position position="41"/>
    </location>
</feature>
<dbReference type="AlphaFoldDB" id="A0A0V1GJI9"/>
<name>A0A0V1GJI9_9BILA</name>
<reference evidence="1 2" key="1">
    <citation type="submission" date="2015-01" db="EMBL/GenBank/DDBJ databases">
        <title>Evolution of Trichinella species and genotypes.</title>
        <authorList>
            <person name="Korhonen P.K."/>
            <person name="Edoardo P."/>
            <person name="Giuseppe L.R."/>
            <person name="Gasser R.B."/>
        </authorList>
    </citation>
    <scope>NUCLEOTIDE SEQUENCE [LARGE SCALE GENOMIC DNA]</scope>
    <source>
        <strain evidence="1">ISS1029</strain>
    </source>
</reference>
<proteinExistence type="predicted"/>